<organism evidence="6 7">
    <name type="scientific">Gimesia maris</name>
    <dbReference type="NCBI Taxonomy" id="122"/>
    <lineage>
        <taxon>Bacteria</taxon>
        <taxon>Pseudomonadati</taxon>
        <taxon>Planctomycetota</taxon>
        <taxon>Planctomycetia</taxon>
        <taxon>Planctomycetales</taxon>
        <taxon>Planctomycetaceae</taxon>
        <taxon>Gimesia</taxon>
    </lineage>
</organism>
<dbReference type="InterPro" id="IPR016164">
    <property type="entry name" value="FAD-linked_Oxase-like_C"/>
</dbReference>
<evidence type="ECO:0000256" key="2">
    <source>
        <dbReference type="ARBA" id="ARBA00022630"/>
    </source>
</evidence>
<keyword evidence="2" id="KW-0285">Flavoprotein</keyword>
<proteinExistence type="predicted"/>
<dbReference type="PROSITE" id="PS51387">
    <property type="entry name" value="FAD_PCMH"/>
    <property type="match status" value="1"/>
</dbReference>
<dbReference type="InterPro" id="IPR016166">
    <property type="entry name" value="FAD-bd_PCMH"/>
</dbReference>
<dbReference type="SUPFAM" id="SSF55103">
    <property type="entry name" value="FAD-linked oxidases, C-terminal domain"/>
    <property type="match status" value="1"/>
</dbReference>
<reference evidence="6 7" key="1">
    <citation type="journal article" date="2018" name="Nat. Biotechnol.">
        <title>A standardized bacterial taxonomy based on genome phylogeny substantially revises the tree of life.</title>
        <authorList>
            <person name="Parks D.H."/>
            <person name="Chuvochina M."/>
            <person name="Waite D.W."/>
            <person name="Rinke C."/>
            <person name="Skarshewski A."/>
            <person name="Chaumeil P.A."/>
            <person name="Hugenholtz P."/>
        </authorList>
    </citation>
    <scope>NUCLEOTIDE SEQUENCE [LARGE SCALE GENOMIC DNA]</scope>
    <source>
        <strain evidence="6">UBA9375</strain>
    </source>
</reference>
<feature type="domain" description="FAD-binding PCMH-type" evidence="5">
    <location>
        <begin position="4"/>
        <end position="184"/>
    </location>
</feature>
<dbReference type="PANTHER" id="PTHR11748">
    <property type="entry name" value="D-LACTATE DEHYDROGENASE"/>
    <property type="match status" value="1"/>
</dbReference>
<name>A0A3D3R9B5_9PLAN</name>
<dbReference type="GO" id="GO:0071949">
    <property type="term" value="F:FAD binding"/>
    <property type="evidence" value="ECO:0007669"/>
    <property type="project" value="InterPro"/>
</dbReference>
<keyword evidence="3" id="KW-0274">FAD</keyword>
<evidence type="ECO:0000256" key="1">
    <source>
        <dbReference type="ARBA" id="ARBA00001974"/>
    </source>
</evidence>
<protein>
    <recommendedName>
        <fullName evidence="5">FAD-binding PCMH-type domain-containing protein</fullName>
    </recommendedName>
</protein>
<dbReference type="SUPFAM" id="SSF56176">
    <property type="entry name" value="FAD-binding/transporter-associated domain-like"/>
    <property type="match status" value="1"/>
</dbReference>
<dbReference type="GO" id="GO:0016491">
    <property type="term" value="F:oxidoreductase activity"/>
    <property type="evidence" value="ECO:0007669"/>
    <property type="project" value="UniProtKB-KW"/>
</dbReference>
<dbReference type="InterPro" id="IPR006094">
    <property type="entry name" value="Oxid_FAD_bind_N"/>
</dbReference>
<accession>A0A3D3R9B5</accession>
<keyword evidence="4" id="KW-0560">Oxidoreductase</keyword>
<evidence type="ECO:0000256" key="3">
    <source>
        <dbReference type="ARBA" id="ARBA00022827"/>
    </source>
</evidence>
<gene>
    <name evidence="6" type="ORF">DIT97_21030</name>
</gene>
<sequence>MSPLQSGSQEEFVPASQTELSRFMTENAAANHRQLFPVGGRTSLAVCCPASQTGIQLCTSQLNRVVDYPVKDLTITVEAGMRIDELNKMVSAEGQRLPLDIPQSNRATIGGVIATNTSGPKRFSFGTIRDYVIGISAIDGQGNLFKSGGRVVKNVAGYDLGKMLVGSLGTLAVISQVSLNLRPKPQTMSMVWFQFDSCQTVDQALEAVVTSGTRPIAVEYCNAKAARQIAAEARLELPADHHILCVCFEGPENEVRWQTNQIASEWKQYSPLSVQSVETEEATRLYNAFTEYQTSSDDPVTLKAILLPSQMMKFVKMASQLNIAVQAHAADGIVFGHLPDSASSLDDVQQIFNQLKTTIDSKTGYLNIYQCESDWSDSLPLFCSPPAGWDLMKQFKNALDPEHLLNSQRFNELVQN</sequence>
<evidence type="ECO:0000313" key="6">
    <source>
        <dbReference type="EMBL" id="HCO25379.1"/>
    </source>
</evidence>
<evidence type="ECO:0000256" key="4">
    <source>
        <dbReference type="ARBA" id="ARBA00023002"/>
    </source>
</evidence>
<dbReference type="InterPro" id="IPR004113">
    <property type="entry name" value="FAD-bd_oxidored_4_C"/>
</dbReference>
<comment type="caution">
    <text evidence="6">The sequence shown here is derived from an EMBL/GenBank/DDBJ whole genome shotgun (WGS) entry which is preliminary data.</text>
</comment>
<dbReference type="EMBL" id="DQAY01000128">
    <property type="protein sequence ID" value="HCO25379.1"/>
    <property type="molecule type" value="Genomic_DNA"/>
</dbReference>
<dbReference type="Pfam" id="PF02913">
    <property type="entry name" value="FAD-oxidase_C"/>
    <property type="match status" value="2"/>
</dbReference>
<evidence type="ECO:0000313" key="7">
    <source>
        <dbReference type="Proteomes" id="UP000263642"/>
    </source>
</evidence>
<dbReference type="Gene3D" id="3.30.465.10">
    <property type="match status" value="1"/>
</dbReference>
<dbReference type="Proteomes" id="UP000263642">
    <property type="component" value="Unassembled WGS sequence"/>
</dbReference>
<comment type="cofactor">
    <cofactor evidence="1">
        <name>FAD</name>
        <dbReference type="ChEBI" id="CHEBI:57692"/>
    </cofactor>
</comment>
<dbReference type="InterPro" id="IPR036318">
    <property type="entry name" value="FAD-bd_PCMH-like_sf"/>
</dbReference>
<dbReference type="PANTHER" id="PTHR11748:SF103">
    <property type="entry name" value="GLYCOLATE OXIDASE SUBUNIT GLCE"/>
    <property type="match status" value="1"/>
</dbReference>
<dbReference type="Pfam" id="PF01565">
    <property type="entry name" value="FAD_binding_4"/>
    <property type="match status" value="1"/>
</dbReference>
<dbReference type="InterPro" id="IPR016169">
    <property type="entry name" value="FAD-bd_PCMH_sub2"/>
</dbReference>
<evidence type="ECO:0000259" key="5">
    <source>
        <dbReference type="PROSITE" id="PS51387"/>
    </source>
</evidence>
<dbReference type="AlphaFoldDB" id="A0A3D3R9B5"/>